<evidence type="ECO:0000256" key="1">
    <source>
        <dbReference type="SAM" id="MobiDB-lite"/>
    </source>
</evidence>
<feature type="compositionally biased region" description="Basic and acidic residues" evidence="1">
    <location>
        <begin position="147"/>
        <end position="158"/>
    </location>
</feature>
<reference evidence="2 3" key="1">
    <citation type="submission" date="2015-04" db="EMBL/GenBank/DDBJ databases">
        <title>Lasius niger genome sequencing.</title>
        <authorList>
            <person name="Konorov E.A."/>
            <person name="Nikitin M.A."/>
            <person name="Kirill M.V."/>
            <person name="Chang P."/>
        </authorList>
    </citation>
    <scope>NUCLEOTIDE SEQUENCE [LARGE SCALE GENOMIC DNA]</scope>
    <source>
        <tissue evidence="2">Whole</tissue>
    </source>
</reference>
<evidence type="ECO:0000313" key="2">
    <source>
        <dbReference type="EMBL" id="KMQ82633.1"/>
    </source>
</evidence>
<gene>
    <name evidence="2" type="ORF">RF55_22304</name>
</gene>
<protein>
    <submittedName>
        <fullName evidence="2">Uncharacterized protein</fullName>
    </submittedName>
</protein>
<dbReference type="EMBL" id="LBMM01024019">
    <property type="protein sequence ID" value="KMQ82633.1"/>
    <property type="molecule type" value="Genomic_DNA"/>
</dbReference>
<comment type="caution">
    <text evidence="2">The sequence shown here is derived from an EMBL/GenBank/DDBJ whole genome shotgun (WGS) entry which is preliminary data.</text>
</comment>
<name>A0A0J7JWT1_LASNI</name>
<sequence length="194" mass="22063">MDTKSETKKEKPRPRIKAEQTKKEPERKERQKTADESMDSSAEEIKLDKEIQQLQDMLSRAQKKRSVTSYQLYDSDNDNNNNDTVKDPNHDEEWKEPRQYKRSRRSSLEGAMKSEASATTTSDPSSRAEVRNMEETAMTQETVPTMEEPKKDPGKPETGEAAVQPKSLPTESAEERTTESREEAVPAGSQKVSI</sequence>
<feature type="compositionally biased region" description="Basic and acidic residues" evidence="1">
    <location>
        <begin position="173"/>
        <end position="184"/>
    </location>
</feature>
<keyword evidence="3" id="KW-1185">Reference proteome</keyword>
<feature type="region of interest" description="Disordered" evidence="1">
    <location>
        <begin position="1"/>
        <end position="194"/>
    </location>
</feature>
<dbReference type="PaxDb" id="67767-A0A0J7JWT1"/>
<dbReference type="AlphaFoldDB" id="A0A0J7JWT1"/>
<dbReference type="Proteomes" id="UP000036403">
    <property type="component" value="Unassembled WGS sequence"/>
</dbReference>
<feature type="compositionally biased region" description="Polar residues" evidence="1">
    <location>
        <begin position="116"/>
        <end position="125"/>
    </location>
</feature>
<organism evidence="2 3">
    <name type="scientific">Lasius niger</name>
    <name type="common">Black garden ant</name>
    <dbReference type="NCBI Taxonomy" id="67767"/>
    <lineage>
        <taxon>Eukaryota</taxon>
        <taxon>Metazoa</taxon>
        <taxon>Ecdysozoa</taxon>
        <taxon>Arthropoda</taxon>
        <taxon>Hexapoda</taxon>
        <taxon>Insecta</taxon>
        <taxon>Pterygota</taxon>
        <taxon>Neoptera</taxon>
        <taxon>Endopterygota</taxon>
        <taxon>Hymenoptera</taxon>
        <taxon>Apocrita</taxon>
        <taxon>Aculeata</taxon>
        <taxon>Formicoidea</taxon>
        <taxon>Formicidae</taxon>
        <taxon>Formicinae</taxon>
        <taxon>Lasius</taxon>
        <taxon>Lasius</taxon>
    </lineage>
</organism>
<accession>A0A0J7JWT1</accession>
<feature type="compositionally biased region" description="Basic and acidic residues" evidence="1">
    <location>
        <begin position="16"/>
        <end position="35"/>
    </location>
</feature>
<feature type="compositionally biased region" description="Basic and acidic residues" evidence="1">
    <location>
        <begin position="84"/>
        <end position="99"/>
    </location>
</feature>
<proteinExistence type="predicted"/>
<evidence type="ECO:0000313" key="3">
    <source>
        <dbReference type="Proteomes" id="UP000036403"/>
    </source>
</evidence>